<comment type="caution">
    <text evidence="6">The sequence shown here is derived from an EMBL/GenBank/DDBJ whole genome shotgun (WGS) entry which is preliminary data.</text>
</comment>
<dbReference type="STRING" id="1803587.GCA_001593825_02465"/>
<dbReference type="AlphaFoldDB" id="A0A1B7VZQ2"/>
<dbReference type="Pfam" id="PF00149">
    <property type="entry name" value="Metallophos"/>
    <property type="match status" value="1"/>
</dbReference>
<evidence type="ECO:0000313" key="6">
    <source>
        <dbReference type="EMBL" id="OBQ26490.1"/>
    </source>
</evidence>
<dbReference type="Pfam" id="PF02872">
    <property type="entry name" value="5_nucleotid_C"/>
    <property type="match status" value="1"/>
</dbReference>
<dbReference type="PANTHER" id="PTHR11575">
    <property type="entry name" value="5'-NUCLEOTIDASE-RELATED"/>
    <property type="match status" value="1"/>
</dbReference>
<sequence length="501" mass="56531">MIEMTEQPQELQERFKKFTILHSNDMHGDFLAESKGAEGNLIGGLALISGYLNKVRSEEKNTLFVISGDMVQGSMIDTEYKGVSTIEIMNYLAPSVVTLGNHELDYGLPHLLFLEKMANFPIVNANLYIKKYNKRLMNPYLILNVDGFDIMFIGIVTDEVLKSLKLDSSIGTFINLEDAATEVGKICNAYKTEDIDLTILLTHIGFEEDKKLAAMLDPVWGVDMIIGGHSHTFLEQPAKVNDILITQAGVGTDQIGRFDIVVDDNTNSIVEWKWQLIPVDNNLAEPDPELTNFINSFKEEVDRKYNRLIGRLNRKLTHPKREQETDLGNLITDILAQLEATINVVLISSSSIRGTELGPLVTLGDLKKVYPYDGPLYKIKVTGEKLLKMFNYIMRAENRIPGDSNYFQVNKGIQAVYHEAEKNLESLTINGESVQLETHYMLCLQEYHYKNSFASLNLTKEELVELGEPKVVTTSAQNVLEEYFGSHQLLDSQIEGRLIIK</sequence>
<dbReference type="SUPFAM" id="SSF55816">
    <property type="entry name" value="5'-nucleotidase (syn. UDP-sugar hydrolase), C-terminal domain"/>
    <property type="match status" value="1"/>
</dbReference>
<feature type="coiled-coil region" evidence="3">
    <location>
        <begin position="410"/>
        <end position="437"/>
    </location>
</feature>
<dbReference type="CDD" id="cd00845">
    <property type="entry name" value="MPP_UshA_N_like"/>
    <property type="match status" value="1"/>
</dbReference>
<dbReference type="PANTHER" id="PTHR11575:SF24">
    <property type="entry name" value="5'-NUCLEOTIDASE"/>
    <property type="match status" value="1"/>
</dbReference>
<dbReference type="InterPro" id="IPR006179">
    <property type="entry name" value="5_nucleotidase/apyrase"/>
</dbReference>
<proteinExistence type="inferred from homology"/>
<evidence type="ECO:0000259" key="5">
    <source>
        <dbReference type="Pfam" id="PF02872"/>
    </source>
</evidence>
<dbReference type="Proteomes" id="UP000092382">
    <property type="component" value="Unassembled WGS sequence"/>
</dbReference>
<evidence type="ECO:0000259" key="4">
    <source>
        <dbReference type="Pfam" id="PF00149"/>
    </source>
</evidence>
<evidence type="ECO:0000256" key="3">
    <source>
        <dbReference type="SAM" id="Coils"/>
    </source>
</evidence>
<dbReference type="InterPro" id="IPR008334">
    <property type="entry name" value="5'-Nucleotdase_C"/>
</dbReference>
<dbReference type="PATRIC" id="fig|1710894.3.peg.2001"/>
<comment type="similarity">
    <text evidence="2">Belongs to the 5'-nucleotidase family.</text>
</comment>
<dbReference type="InterPro" id="IPR004843">
    <property type="entry name" value="Calcineurin-like_PHP"/>
</dbReference>
<dbReference type="InterPro" id="IPR036907">
    <property type="entry name" value="5'-Nucleotdase_C_sf"/>
</dbReference>
<dbReference type="Gene3D" id="3.90.780.10">
    <property type="entry name" value="5'-Nucleotidase, C-terminal domain"/>
    <property type="match status" value="1"/>
</dbReference>
<dbReference type="EMBL" id="LJOY01000011">
    <property type="protein sequence ID" value="OBQ26490.1"/>
    <property type="molecule type" value="Genomic_DNA"/>
</dbReference>
<dbReference type="PRINTS" id="PR01607">
    <property type="entry name" value="APYRASEFAMLY"/>
</dbReference>
<evidence type="ECO:0000313" key="7">
    <source>
        <dbReference type="Proteomes" id="UP000092382"/>
    </source>
</evidence>
<dbReference type="InterPro" id="IPR029052">
    <property type="entry name" value="Metallo-depent_PP-like"/>
</dbReference>
<organism evidence="6 7">
    <name type="scientific">Aphanizomenon flos-aquae LD13</name>
    <dbReference type="NCBI Taxonomy" id="1710894"/>
    <lineage>
        <taxon>Bacteria</taxon>
        <taxon>Bacillati</taxon>
        <taxon>Cyanobacteriota</taxon>
        <taxon>Cyanophyceae</taxon>
        <taxon>Nostocales</taxon>
        <taxon>Aphanizomenonaceae</taxon>
        <taxon>Aphanizomenon</taxon>
    </lineage>
</organism>
<evidence type="ECO:0000256" key="1">
    <source>
        <dbReference type="ARBA" id="ARBA00022729"/>
    </source>
</evidence>
<reference evidence="6 7" key="1">
    <citation type="submission" date="2015-09" db="EMBL/GenBank/DDBJ databases">
        <title>Whole genome shotgun sequence assembly of Aphanizomenon flos-aquae UKL13.</title>
        <authorList>
            <person name="Driscoll C."/>
        </authorList>
    </citation>
    <scope>NUCLEOTIDE SEQUENCE [LARGE SCALE GENOMIC DNA]</scope>
    <source>
        <strain evidence="6">MDT13</strain>
    </source>
</reference>
<gene>
    <name evidence="6" type="ORF">AN481_05050</name>
</gene>
<protein>
    <submittedName>
        <fullName evidence="6">5'-nucleotidase</fullName>
    </submittedName>
</protein>
<dbReference type="SUPFAM" id="SSF56300">
    <property type="entry name" value="Metallo-dependent phosphatases"/>
    <property type="match status" value="1"/>
</dbReference>
<dbReference type="GO" id="GO:0009166">
    <property type="term" value="P:nucleotide catabolic process"/>
    <property type="evidence" value="ECO:0007669"/>
    <property type="project" value="InterPro"/>
</dbReference>
<accession>A0A1B7VZQ2</accession>
<keyword evidence="1" id="KW-0732">Signal</keyword>
<feature type="domain" description="5'-Nucleotidase C-terminal" evidence="5">
    <location>
        <begin position="316"/>
        <end position="448"/>
    </location>
</feature>
<keyword evidence="2" id="KW-0378">Hydrolase</keyword>
<dbReference type="GO" id="GO:0016787">
    <property type="term" value="F:hydrolase activity"/>
    <property type="evidence" value="ECO:0007669"/>
    <property type="project" value="UniProtKB-KW"/>
</dbReference>
<feature type="domain" description="Calcineurin-like phosphoesterase" evidence="4">
    <location>
        <begin position="19"/>
        <end position="232"/>
    </location>
</feature>
<keyword evidence="3" id="KW-0175">Coiled coil</keyword>
<evidence type="ECO:0000256" key="2">
    <source>
        <dbReference type="RuleBase" id="RU362119"/>
    </source>
</evidence>
<keyword evidence="2" id="KW-0547">Nucleotide-binding</keyword>
<dbReference type="GO" id="GO:0000166">
    <property type="term" value="F:nucleotide binding"/>
    <property type="evidence" value="ECO:0007669"/>
    <property type="project" value="UniProtKB-KW"/>
</dbReference>
<name>A0A1B7VZQ2_APHFL</name>
<dbReference type="Gene3D" id="3.60.21.10">
    <property type="match status" value="1"/>
</dbReference>